<dbReference type="STRING" id="5722.A2FB45"/>
<dbReference type="InterPro" id="IPR029787">
    <property type="entry name" value="Nucleotide_cyclase"/>
</dbReference>
<reference evidence="10" key="1">
    <citation type="submission" date="2006-10" db="EMBL/GenBank/DDBJ databases">
        <authorList>
            <person name="Amadeo P."/>
            <person name="Zhao Q."/>
            <person name="Wortman J."/>
            <person name="Fraser-Liggett C."/>
            <person name="Carlton J."/>
        </authorList>
    </citation>
    <scope>NUCLEOTIDE SEQUENCE</scope>
    <source>
        <strain evidence="10">G3</strain>
    </source>
</reference>
<dbReference type="Proteomes" id="UP000001542">
    <property type="component" value="Unassembled WGS sequence"/>
</dbReference>
<evidence type="ECO:0000256" key="4">
    <source>
        <dbReference type="ARBA" id="ARBA00022989"/>
    </source>
</evidence>
<dbReference type="GO" id="GO:0001653">
    <property type="term" value="F:peptide receptor activity"/>
    <property type="evidence" value="ECO:0000318"/>
    <property type="project" value="GO_Central"/>
</dbReference>
<feature type="transmembrane region" description="Helical" evidence="7">
    <location>
        <begin position="1157"/>
        <end position="1177"/>
    </location>
</feature>
<evidence type="ECO:0000256" key="6">
    <source>
        <dbReference type="ARBA" id="ARBA00023239"/>
    </source>
</evidence>
<dbReference type="PROSITE" id="PS50125">
    <property type="entry name" value="GUANYLATE_CYCLASE_2"/>
    <property type="match status" value="1"/>
</dbReference>
<evidence type="ECO:0000313" key="11">
    <source>
        <dbReference type="Proteomes" id="UP000001542"/>
    </source>
</evidence>
<dbReference type="VEuPathDB" id="TrichDB:TVAGG3_0867860"/>
<evidence type="ECO:0000313" key="10">
    <source>
        <dbReference type="EMBL" id="EAX97880.1"/>
    </source>
</evidence>
<dbReference type="SUPFAM" id="SSF55073">
    <property type="entry name" value="Nucleotide cyclase"/>
    <property type="match status" value="1"/>
</dbReference>
<dbReference type="GO" id="GO:0004383">
    <property type="term" value="F:guanylate cyclase activity"/>
    <property type="evidence" value="ECO:0000318"/>
    <property type="project" value="GO_Central"/>
</dbReference>
<dbReference type="GO" id="GO:0006182">
    <property type="term" value="P:cGMP biosynthetic process"/>
    <property type="evidence" value="ECO:0000318"/>
    <property type="project" value="GO_Central"/>
</dbReference>
<feature type="domain" description="PAS" evidence="8">
    <location>
        <begin position="1244"/>
        <end position="1279"/>
    </location>
</feature>
<feature type="transmembrane region" description="Helical" evidence="7">
    <location>
        <begin position="627"/>
        <end position="648"/>
    </location>
</feature>
<dbReference type="PROSITE" id="PS50112">
    <property type="entry name" value="PAS"/>
    <property type="match status" value="1"/>
</dbReference>
<dbReference type="RefSeq" id="XP_001310810.1">
    <property type="nucleotide sequence ID" value="XM_001310809.1"/>
</dbReference>
<dbReference type="KEGG" id="tva:4755669"/>
<feature type="transmembrane region" description="Helical" evidence="7">
    <location>
        <begin position="149"/>
        <end position="168"/>
    </location>
</feature>
<dbReference type="GO" id="GO:0000166">
    <property type="term" value="F:nucleotide binding"/>
    <property type="evidence" value="ECO:0007669"/>
    <property type="project" value="UniProtKB-KW"/>
</dbReference>
<keyword evidence="5 7" id="KW-0472">Membrane</keyword>
<feature type="transmembrane region" description="Helical" evidence="7">
    <location>
        <begin position="311"/>
        <end position="333"/>
    </location>
</feature>
<keyword evidence="3" id="KW-0547">Nucleotide-binding</keyword>
<keyword evidence="4 7" id="KW-1133">Transmembrane helix</keyword>
<protein>
    <submittedName>
        <fullName evidence="10">Adenylate and Guanylate cyclase catalytic domain containing protein</fullName>
    </submittedName>
</protein>
<dbReference type="NCBIfam" id="TIGR00229">
    <property type="entry name" value="sensory_box"/>
    <property type="match status" value="1"/>
</dbReference>
<evidence type="ECO:0000256" key="3">
    <source>
        <dbReference type="ARBA" id="ARBA00022741"/>
    </source>
</evidence>
<dbReference type="InterPro" id="IPR035965">
    <property type="entry name" value="PAS-like_dom_sf"/>
</dbReference>
<dbReference type="SMR" id="A2FB45"/>
<dbReference type="InterPro" id="IPR050401">
    <property type="entry name" value="Cyclic_nucleotide_synthase"/>
</dbReference>
<feature type="transmembrane region" description="Helical" evidence="7">
    <location>
        <begin position="942"/>
        <end position="964"/>
    </location>
</feature>
<feature type="transmembrane region" description="Helical" evidence="7">
    <location>
        <begin position="114"/>
        <end position="137"/>
    </location>
</feature>
<feature type="transmembrane region" description="Helical" evidence="7">
    <location>
        <begin position="56"/>
        <end position="77"/>
    </location>
</feature>
<proteinExistence type="predicted"/>
<evidence type="ECO:0000256" key="7">
    <source>
        <dbReference type="SAM" id="Phobius"/>
    </source>
</evidence>
<dbReference type="InterPro" id="IPR001054">
    <property type="entry name" value="A/G_cyclase"/>
</dbReference>
<feature type="transmembrane region" description="Helical" evidence="7">
    <location>
        <begin position="188"/>
        <end position="209"/>
    </location>
</feature>
<feature type="transmembrane region" description="Helical" evidence="7">
    <location>
        <begin position="284"/>
        <end position="305"/>
    </location>
</feature>
<name>A2FB45_TRIV3</name>
<dbReference type="Gene3D" id="3.30.450.20">
    <property type="entry name" value="PAS domain"/>
    <property type="match status" value="1"/>
</dbReference>
<dbReference type="CDD" id="cd07302">
    <property type="entry name" value="CHD"/>
    <property type="match status" value="1"/>
</dbReference>
<sequence length="1552" mass="175163">MEEVTTNSVPSTPSEMITFKSSRYHGLVDIPITEQISEALINVFNYFDIYGPKVPVLYNVITWIRLFQLIGGAIMVSSSYIFDSTTLTFKAMSIISVLFHLVPSEYRDGNETTILTVFLAIMIFFGIYLLITAFYFQKTSKVPKISLKVLPIFMVIGPFLFLTLIAQYAGQFISSLIMDVKKPTVGGIIVIILSFIVTVGYIWMLIISYSGTLTFRSTSLGTIEGIPQNHLLVCTLIITFVTALTSYWTQIPTTVCLIIAMICYIITCMTCFNCGTFIEAKHQIMVLGGSILGFIICAMNFYPAWASYEWSPIFFVIVIAIAIVVFTCTKFFIEWRQRKDLIILDQFQELNDITVTKSPKKFRRIVGSGYYFSHPTCIDFTCFKAAVEAWPESLEIWIEYAKFTAIYPENTKNLEFIAQNIDLLNNDTSTTKAILANIQTILKTRETNLSFGLKNKLAKISKCFNKTKNRIRNIWDLVLQGSIDEMINAIRLSQIAIKEAEVEMNQLIMDYPNNKYVHRKLAQFYKELKADNISYRNAIEDVKKLQGGLRVNQDVIHDLGIMNFPNLPEVAESESVGSGNVLEGESFNIDDATIEDDSLLESTEVITHQIDHHKIPTIQYMYTTTSILYICLIFIPLVLIIALYRLYINRMIEPLDMMYGVSFMRNLINQMPAFVGKYLFEKLPKSDGSGTLMRESVFTTTSSLAYGGLSSTGDVMNYLVSLVATASQMMSGIRSYKFGNKRMEAVRDNLFSTNVNYSLYLDYENVTISTSSVVDIAFMVSQHVGKIASKETITAEDTYGSNVMTSRNNAITCTNHLSDSLTSFILLIQDMDQQNLSIVFILMIVLFLTNLFAYAITFNVQYDKLKHNKDEILNILTTLPKKVISSVSSSLNCVKNTESTSISFSTAQISDSDMSRQEEGIIKLFTSISDSASSSSSESSNLIFMTIITIGGCIGYNLTLISYIKASTMYVNNCNHFDSLFGAVSYMFAAFSEIFKVLLKFEDPIYSNSLPNLTESVSELEKYISKQQTSFSNLRFGGSKTTEIPYSDLENSLKESSKLSYVCKNDTLPPKTYFESARCFSTESQIYLTMSLLNGYFVDMSNRTSFPKPKDETLVTVEDMWSVGPINLYISFFYPTGNSMKNVFDAEFDQIYKQIKIAGISVLVITFILTLVILNSIRNEEKLLKGILHLLLYCPPTVILKNQCIMNLISGKYSTKSDEDIIRLNKFNGKVVNKLNDVVIVCHDDDNTVIGVNKAFKQMFGLTQSEMVNTNIKDFFQKDCFESESRIEQIVNSTTNVVYTRQDNNKVYLQFTASHTGEIKIISGRDMTQNVLHERLIADEKKKSDKMLASILPPMLVPRVQAGEKNISFSVQSATILFLDVVEFTPWCGSHDAQYVMRMLNIMFKEFDAITNVHKTMTKIKCIGDCYMAAGGIFDEVNQPAIHAKEVVDFGCLVIKKLYEIDEKENEKLRIRVGVNTGGPIVAGVIGTEKPTFEILGPAINTAHEMESHGVPMKVHISRPVYELIYGQQFNIIERGEIEVKKGKMFTYIVEP</sequence>
<dbReference type="Gene3D" id="3.30.70.1230">
    <property type="entry name" value="Nucleotide cyclase"/>
    <property type="match status" value="1"/>
</dbReference>
<dbReference type="OrthoDB" id="1890790at2759"/>
<gene>
    <name evidence="10" type="ORF">TVAG_490080</name>
</gene>
<feature type="domain" description="Guanylate cyclase" evidence="9">
    <location>
        <begin position="1375"/>
        <end position="1507"/>
    </location>
</feature>
<evidence type="ECO:0000259" key="9">
    <source>
        <dbReference type="PROSITE" id="PS50125"/>
    </source>
</evidence>
<dbReference type="InParanoid" id="A2FB45"/>
<evidence type="ECO:0000256" key="2">
    <source>
        <dbReference type="ARBA" id="ARBA00022692"/>
    </source>
</evidence>
<dbReference type="SUPFAM" id="SSF55785">
    <property type="entry name" value="PYP-like sensor domain (PAS domain)"/>
    <property type="match status" value="1"/>
</dbReference>
<dbReference type="VEuPathDB" id="TrichDB:TVAG_490080"/>
<dbReference type="GO" id="GO:0005886">
    <property type="term" value="C:plasma membrane"/>
    <property type="evidence" value="ECO:0000318"/>
    <property type="project" value="GO_Central"/>
</dbReference>
<feature type="transmembrane region" description="Helical" evidence="7">
    <location>
        <begin position="715"/>
        <end position="733"/>
    </location>
</feature>
<dbReference type="eggNOG" id="KOG4171">
    <property type="taxonomic scope" value="Eukaryota"/>
</dbReference>
<evidence type="ECO:0000256" key="5">
    <source>
        <dbReference type="ARBA" id="ARBA00023136"/>
    </source>
</evidence>
<keyword evidence="11" id="KW-1185">Reference proteome</keyword>
<dbReference type="Pfam" id="PF00211">
    <property type="entry name" value="Guanylate_cyc"/>
    <property type="match status" value="1"/>
</dbReference>
<feature type="transmembrane region" description="Helical" evidence="7">
    <location>
        <begin position="230"/>
        <end position="248"/>
    </location>
</feature>
<feature type="transmembrane region" description="Helical" evidence="7">
    <location>
        <begin position="836"/>
        <end position="856"/>
    </location>
</feature>
<reference evidence="10" key="2">
    <citation type="journal article" date="2007" name="Science">
        <title>Draft genome sequence of the sexually transmitted pathogen Trichomonas vaginalis.</title>
        <authorList>
            <person name="Carlton J.M."/>
            <person name="Hirt R.P."/>
            <person name="Silva J.C."/>
            <person name="Delcher A.L."/>
            <person name="Schatz M."/>
            <person name="Zhao Q."/>
            <person name="Wortman J.R."/>
            <person name="Bidwell S.L."/>
            <person name="Alsmark U.C.M."/>
            <person name="Besteiro S."/>
            <person name="Sicheritz-Ponten T."/>
            <person name="Noel C.J."/>
            <person name="Dacks J.B."/>
            <person name="Foster P.G."/>
            <person name="Simillion C."/>
            <person name="Van de Peer Y."/>
            <person name="Miranda-Saavedra D."/>
            <person name="Barton G.J."/>
            <person name="Westrop G.D."/>
            <person name="Mueller S."/>
            <person name="Dessi D."/>
            <person name="Fiori P.L."/>
            <person name="Ren Q."/>
            <person name="Paulsen I."/>
            <person name="Zhang H."/>
            <person name="Bastida-Corcuera F.D."/>
            <person name="Simoes-Barbosa A."/>
            <person name="Brown M.T."/>
            <person name="Hayes R.D."/>
            <person name="Mukherjee M."/>
            <person name="Okumura C.Y."/>
            <person name="Schneider R."/>
            <person name="Smith A.J."/>
            <person name="Vanacova S."/>
            <person name="Villalvazo M."/>
            <person name="Haas B.J."/>
            <person name="Pertea M."/>
            <person name="Feldblyum T.V."/>
            <person name="Utterback T.R."/>
            <person name="Shu C.L."/>
            <person name="Osoegawa K."/>
            <person name="de Jong P.J."/>
            <person name="Hrdy I."/>
            <person name="Horvathova L."/>
            <person name="Zubacova Z."/>
            <person name="Dolezal P."/>
            <person name="Malik S.B."/>
            <person name="Logsdon J.M. Jr."/>
            <person name="Henze K."/>
            <person name="Gupta A."/>
            <person name="Wang C.C."/>
            <person name="Dunne R.L."/>
            <person name="Upcroft J.A."/>
            <person name="Upcroft P."/>
            <person name="White O."/>
            <person name="Salzberg S.L."/>
            <person name="Tang P."/>
            <person name="Chiu C.-H."/>
            <person name="Lee Y.-S."/>
            <person name="Embley T.M."/>
            <person name="Coombs G.H."/>
            <person name="Mottram J.C."/>
            <person name="Tachezy J."/>
            <person name="Fraser-Liggett C.M."/>
            <person name="Johnson P.J."/>
        </authorList>
    </citation>
    <scope>NUCLEOTIDE SEQUENCE [LARGE SCALE GENOMIC DNA]</scope>
    <source>
        <strain evidence="10">G3</strain>
    </source>
</reference>
<feature type="transmembrane region" description="Helical" evidence="7">
    <location>
        <begin position="254"/>
        <end position="272"/>
    </location>
</feature>
<dbReference type="SMART" id="SM00044">
    <property type="entry name" value="CYCc"/>
    <property type="match status" value="1"/>
</dbReference>
<dbReference type="GO" id="GO:0035556">
    <property type="term" value="P:intracellular signal transduction"/>
    <property type="evidence" value="ECO:0007669"/>
    <property type="project" value="InterPro"/>
</dbReference>
<evidence type="ECO:0000256" key="1">
    <source>
        <dbReference type="ARBA" id="ARBA00004370"/>
    </source>
</evidence>
<keyword evidence="6" id="KW-0456">Lyase</keyword>
<accession>A2FB45</accession>
<dbReference type="GO" id="GO:0007168">
    <property type="term" value="P:receptor guanylyl cyclase signaling pathway"/>
    <property type="evidence" value="ECO:0000318"/>
    <property type="project" value="GO_Central"/>
</dbReference>
<comment type="subcellular location">
    <subcellularLocation>
        <location evidence="1">Membrane</location>
    </subcellularLocation>
</comment>
<dbReference type="InterPro" id="IPR000014">
    <property type="entry name" value="PAS"/>
</dbReference>
<keyword evidence="2 7" id="KW-0812">Transmembrane</keyword>
<dbReference type="Pfam" id="PF13426">
    <property type="entry name" value="PAS_9"/>
    <property type="match status" value="1"/>
</dbReference>
<dbReference type="CDD" id="cd00130">
    <property type="entry name" value="PAS"/>
    <property type="match status" value="1"/>
</dbReference>
<evidence type="ECO:0000259" key="8">
    <source>
        <dbReference type="PROSITE" id="PS50112"/>
    </source>
</evidence>
<dbReference type="PANTHER" id="PTHR11920">
    <property type="entry name" value="GUANYLYL CYCLASE"/>
    <property type="match status" value="1"/>
</dbReference>
<dbReference type="EMBL" id="DS113697">
    <property type="protein sequence ID" value="EAX97880.1"/>
    <property type="molecule type" value="Genomic_DNA"/>
</dbReference>
<feature type="transmembrane region" description="Helical" evidence="7">
    <location>
        <begin position="84"/>
        <end position="102"/>
    </location>
</feature>
<dbReference type="SMART" id="SM00091">
    <property type="entry name" value="PAS"/>
    <property type="match status" value="1"/>
</dbReference>
<organism evidence="10 11">
    <name type="scientific">Trichomonas vaginalis (strain ATCC PRA-98 / G3)</name>
    <dbReference type="NCBI Taxonomy" id="412133"/>
    <lineage>
        <taxon>Eukaryota</taxon>
        <taxon>Metamonada</taxon>
        <taxon>Parabasalia</taxon>
        <taxon>Trichomonadida</taxon>
        <taxon>Trichomonadidae</taxon>
        <taxon>Trichomonas</taxon>
    </lineage>
</organism>
<dbReference type="PANTHER" id="PTHR11920:SF335">
    <property type="entry name" value="GUANYLATE CYCLASE"/>
    <property type="match status" value="1"/>
</dbReference>